<reference evidence="2" key="2">
    <citation type="journal article" date="2024" name="Plant">
        <title>Genomic evolution and insights into agronomic trait innovations of Sesamum species.</title>
        <authorList>
            <person name="Miao H."/>
            <person name="Wang L."/>
            <person name="Qu L."/>
            <person name="Liu H."/>
            <person name="Sun Y."/>
            <person name="Le M."/>
            <person name="Wang Q."/>
            <person name="Wei S."/>
            <person name="Zheng Y."/>
            <person name="Lin W."/>
            <person name="Duan Y."/>
            <person name="Cao H."/>
            <person name="Xiong S."/>
            <person name="Wang X."/>
            <person name="Wei L."/>
            <person name="Li C."/>
            <person name="Ma Q."/>
            <person name="Ju M."/>
            <person name="Zhao R."/>
            <person name="Li G."/>
            <person name="Mu C."/>
            <person name="Tian Q."/>
            <person name="Mei H."/>
            <person name="Zhang T."/>
            <person name="Gao T."/>
            <person name="Zhang H."/>
        </authorList>
    </citation>
    <scope>NUCLEOTIDE SEQUENCE</scope>
    <source>
        <strain evidence="2">G01</strain>
    </source>
</reference>
<keyword evidence="1" id="KW-0021">Allosteric enzyme</keyword>
<name>A0AAW2LJW3_9LAMI</name>
<dbReference type="GO" id="GO:0003872">
    <property type="term" value="F:6-phosphofructokinase activity"/>
    <property type="evidence" value="ECO:0007669"/>
    <property type="project" value="InterPro"/>
</dbReference>
<organism evidence="2">
    <name type="scientific">Sesamum angustifolium</name>
    <dbReference type="NCBI Taxonomy" id="2727405"/>
    <lineage>
        <taxon>Eukaryota</taxon>
        <taxon>Viridiplantae</taxon>
        <taxon>Streptophyta</taxon>
        <taxon>Embryophyta</taxon>
        <taxon>Tracheophyta</taxon>
        <taxon>Spermatophyta</taxon>
        <taxon>Magnoliopsida</taxon>
        <taxon>eudicotyledons</taxon>
        <taxon>Gunneridae</taxon>
        <taxon>Pentapetalae</taxon>
        <taxon>asterids</taxon>
        <taxon>lamiids</taxon>
        <taxon>Lamiales</taxon>
        <taxon>Pedaliaceae</taxon>
        <taxon>Sesamum</taxon>
    </lineage>
</organism>
<reference evidence="2" key="1">
    <citation type="submission" date="2020-06" db="EMBL/GenBank/DDBJ databases">
        <authorList>
            <person name="Li T."/>
            <person name="Hu X."/>
            <person name="Zhang T."/>
            <person name="Song X."/>
            <person name="Zhang H."/>
            <person name="Dai N."/>
            <person name="Sheng W."/>
            <person name="Hou X."/>
            <person name="Wei L."/>
        </authorList>
    </citation>
    <scope>NUCLEOTIDE SEQUENCE</scope>
    <source>
        <strain evidence="2">G01</strain>
        <tissue evidence="2">Leaf</tissue>
    </source>
</reference>
<comment type="caution">
    <text evidence="2">The sequence shown here is derived from an EMBL/GenBank/DDBJ whole genome shotgun (WGS) entry which is preliminary data.</text>
</comment>
<evidence type="ECO:0000313" key="2">
    <source>
        <dbReference type="EMBL" id="KAL0319321.1"/>
    </source>
</evidence>
<sequence>MHSVHSFCARQYFVNEDDSVTEKIVVHKNSPRGTHFRRAGPRQKVCFESDEVLACIVTCGGLCPGVNTVIRKLVCGLHYMHGVSSVLGIENASPETGEPLTACTWQDHEINNIPRNHFLSGSVDCKFRVHKRGALPSTVLNETLLARENHKIL</sequence>
<evidence type="ECO:0000256" key="1">
    <source>
        <dbReference type="ARBA" id="ARBA00022533"/>
    </source>
</evidence>
<dbReference type="AlphaFoldDB" id="A0AAW2LJW3"/>
<protein>
    <submittedName>
        <fullName evidence="2">ATP-dependent 6-phosphofructokinase</fullName>
    </submittedName>
</protein>
<dbReference type="SUPFAM" id="SSF53784">
    <property type="entry name" value="Phosphofructokinase"/>
    <property type="match status" value="1"/>
</dbReference>
<proteinExistence type="predicted"/>
<gene>
    <name evidence="2" type="ORF">Sangu_2088300</name>
</gene>
<dbReference type="EMBL" id="JACGWK010000013">
    <property type="protein sequence ID" value="KAL0319321.1"/>
    <property type="molecule type" value="Genomic_DNA"/>
</dbReference>
<dbReference type="InterPro" id="IPR050929">
    <property type="entry name" value="PFKA"/>
</dbReference>
<dbReference type="PANTHER" id="PTHR45770">
    <property type="entry name" value="ATP-DEPENDENT 6-PHOSPHOFRUCTOKINASE 1"/>
    <property type="match status" value="1"/>
</dbReference>
<dbReference type="Gene3D" id="3.40.50.450">
    <property type="match status" value="1"/>
</dbReference>
<dbReference type="InterPro" id="IPR035966">
    <property type="entry name" value="PKF_sf"/>
</dbReference>
<accession>A0AAW2LJW3</accession>